<evidence type="ECO:0000259" key="13">
    <source>
        <dbReference type="PROSITE" id="PS50002"/>
    </source>
</evidence>
<comment type="similarity">
    <text evidence="3">Belongs to the STAM family.</text>
</comment>
<keyword evidence="16" id="KW-1185">Reference proteome</keyword>
<proteinExistence type="inferred from homology"/>
<dbReference type="Gene3D" id="2.30.30.40">
    <property type="entry name" value="SH3 Domains"/>
    <property type="match status" value="1"/>
</dbReference>
<keyword evidence="6 11" id="KW-0728">SH3 domain</keyword>
<dbReference type="FunFam" id="2.30.30.40:FF:000072">
    <property type="entry name" value="Unconventional Myosin IB"/>
    <property type="match status" value="1"/>
</dbReference>
<dbReference type="CDD" id="cd11805">
    <property type="entry name" value="SH3_GRB2_like_C"/>
    <property type="match status" value="1"/>
</dbReference>
<evidence type="ECO:0000256" key="8">
    <source>
        <dbReference type="ARBA" id="ARBA00022753"/>
    </source>
</evidence>
<dbReference type="AlphaFoldDB" id="A0A4P9ZUG6"/>
<dbReference type="GO" id="GO:0035091">
    <property type="term" value="F:phosphatidylinositol binding"/>
    <property type="evidence" value="ECO:0007669"/>
    <property type="project" value="InterPro"/>
</dbReference>
<dbReference type="InterPro" id="IPR050670">
    <property type="entry name" value="STAM"/>
</dbReference>
<dbReference type="InterPro" id="IPR004152">
    <property type="entry name" value="GAT_dom"/>
</dbReference>
<feature type="compositionally biased region" description="Low complexity" evidence="12">
    <location>
        <begin position="186"/>
        <end position="199"/>
    </location>
</feature>
<evidence type="ECO:0000313" key="15">
    <source>
        <dbReference type="EMBL" id="RKP37193.1"/>
    </source>
</evidence>
<dbReference type="EMBL" id="ML002528">
    <property type="protein sequence ID" value="RKP37193.1"/>
    <property type="molecule type" value="Genomic_DNA"/>
</dbReference>
<feature type="region of interest" description="Disordered" evidence="12">
    <location>
        <begin position="186"/>
        <end position="206"/>
    </location>
</feature>
<feature type="domain" description="VHS" evidence="14">
    <location>
        <begin position="2"/>
        <end position="131"/>
    </location>
</feature>
<dbReference type="PRINTS" id="PR00499">
    <property type="entry name" value="P67PHOX"/>
</dbReference>
<comment type="subcellular location">
    <subcellularLocation>
        <location evidence="2">Endosome membrane</location>
        <topology evidence="2">Peripheral membrane protein</topology>
        <orientation evidence="2">Cytoplasmic side</orientation>
    </subcellularLocation>
</comment>
<dbReference type="SUPFAM" id="SSF50044">
    <property type="entry name" value="SH3-domain"/>
    <property type="match status" value="1"/>
</dbReference>
<dbReference type="InterPro" id="IPR002014">
    <property type="entry name" value="VHS_dom"/>
</dbReference>
<dbReference type="SUPFAM" id="SSF89009">
    <property type="entry name" value="GAT-like domain"/>
    <property type="match status" value="1"/>
</dbReference>
<dbReference type="InterPro" id="IPR008942">
    <property type="entry name" value="ENTH_VHS"/>
</dbReference>
<dbReference type="PANTHER" id="PTHR45929">
    <property type="entry name" value="JAK PATHWAY SIGNAL TRANSDUCTION ADAPTOR MOLECULE"/>
    <property type="match status" value="1"/>
</dbReference>
<evidence type="ECO:0000256" key="9">
    <source>
        <dbReference type="ARBA" id="ARBA00022927"/>
    </source>
</evidence>
<dbReference type="GO" id="GO:0033565">
    <property type="term" value="C:ESCRT-0 complex"/>
    <property type="evidence" value="ECO:0007669"/>
    <property type="project" value="TreeGrafter"/>
</dbReference>
<evidence type="ECO:0000256" key="2">
    <source>
        <dbReference type="ARBA" id="ARBA00004125"/>
    </source>
</evidence>
<feature type="compositionally biased region" description="Basic and acidic residues" evidence="12">
    <location>
        <begin position="141"/>
        <end position="150"/>
    </location>
</feature>
<dbReference type="Gene3D" id="1.20.5.1940">
    <property type="match status" value="1"/>
</dbReference>
<dbReference type="Proteomes" id="UP000268162">
    <property type="component" value="Unassembled WGS sequence"/>
</dbReference>
<keyword evidence="10" id="KW-0472">Membrane</keyword>
<keyword evidence="7" id="KW-0813">Transport</keyword>
<dbReference type="STRING" id="215637.A0A4P9ZUG6"/>
<evidence type="ECO:0000313" key="16">
    <source>
        <dbReference type="Proteomes" id="UP000268162"/>
    </source>
</evidence>
<dbReference type="InterPro" id="IPR036028">
    <property type="entry name" value="SH3-like_dom_sf"/>
</dbReference>
<dbReference type="Gene3D" id="1.25.40.90">
    <property type="match status" value="1"/>
</dbReference>
<evidence type="ECO:0000256" key="6">
    <source>
        <dbReference type="ARBA" id="ARBA00022443"/>
    </source>
</evidence>
<dbReference type="CDD" id="cd16978">
    <property type="entry name" value="VHS_HSE1"/>
    <property type="match status" value="1"/>
</dbReference>
<reference evidence="16" key="1">
    <citation type="journal article" date="2018" name="Nat. Microbiol.">
        <title>Leveraging single-cell genomics to expand the fungal tree of life.</title>
        <authorList>
            <person name="Ahrendt S.R."/>
            <person name="Quandt C.A."/>
            <person name="Ciobanu D."/>
            <person name="Clum A."/>
            <person name="Salamov A."/>
            <person name="Andreopoulos B."/>
            <person name="Cheng J.F."/>
            <person name="Woyke T."/>
            <person name="Pelin A."/>
            <person name="Henrissat B."/>
            <person name="Reynolds N.K."/>
            <person name="Benny G.L."/>
            <person name="Smith M.E."/>
            <person name="James T.Y."/>
            <person name="Grigoriev I.V."/>
        </authorList>
    </citation>
    <scope>NUCLEOTIDE SEQUENCE [LARGE SCALE GENOMIC DNA]</scope>
    <source>
        <strain evidence="16">RSA 468</strain>
    </source>
</reference>
<name>A0A4P9ZUG6_9FUNG</name>
<evidence type="ECO:0000256" key="5">
    <source>
        <dbReference type="ARBA" id="ARBA00018978"/>
    </source>
</evidence>
<feature type="domain" description="SH3" evidence="13">
    <location>
        <begin position="205"/>
        <end position="264"/>
    </location>
</feature>
<organism evidence="15 16">
    <name type="scientific">Dimargaris cristalligena</name>
    <dbReference type="NCBI Taxonomy" id="215637"/>
    <lineage>
        <taxon>Eukaryota</taxon>
        <taxon>Fungi</taxon>
        <taxon>Fungi incertae sedis</taxon>
        <taxon>Zoopagomycota</taxon>
        <taxon>Kickxellomycotina</taxon>
        <taxon>Dimargaritomycetes</taxon>
        <taxon>Dimargaritales</taxon>
        <taxon>Dimargaritaceae</taxon>
        <taxon>Dimargaris</taxon>
    </lineage>
</organism>
<evidence type="ECO:0000256" key="12">
    <source>
        <dbReference type="SAM" id="MobiDB-lite"/>
    </source>
</evidence>
<keyword evidence="9" id="KW-0653">Protein transport</keyword>
<dbReference type="SUPFAM" id="SSF48464">
    <property type="entry name" value="ENTH/VHS domain"/>
    <property type="match status" value="1"/>
</dbReference>
<dbReference type="PROSITE" id="PS50330">
    <property type="entry name" value="UIM"/>
    <property type="match status" value="1"/>
</dbReference>
<evidence type="ECO:0000259" key="14">
    <source>
        <dbReference type="PROSITE" id="PS50179"/>
    </source>
</evidence>
<evidence type="ECO:0000256" key="1">
    <source>
        <dbReference type="ARBA" id="ARBA00002654"/>
    </source>
</evidence>
<keyword evidence="8" id="KW-0967">Endosome</keyword>
<gene>
    <name evidence="15" type="ORF">BJ085DRAFT_21039</name>
</gene>
<dbReference type="Pfam" id="PF03127">
    <property type="entry name" value="GAT"/>
    <property type="match status" value="1"/>
</dbReference>
<dbReference type="SMART" id="SM00288">
    <property type="entry name" value="VHS"/>
    <property type="match status" value="1"/>
</dbReference>
<dbReference type="GO" id="GO:0010008">
    <property type="term" value="C:endosome membrane"/>
    <property type="evidence" value="ECO:0007669"/>
    <property type="project" value="UniProtKB-SubCell"/>
</dbReference>
<evidence type="ECO:0000256" key="3">
    <source>
        <dbReference type="ARBA" id="ARBA00009666"/>
    </source>
</evidence>
<dbReference type="PROSITE" id="PS50179">
    <property type="entry name" value="VHS"/>
    <property type="match status" value="1"/>
</dbReference>
<accession>A0A4P9ZUG6</accession>
<comment type="function">
    <text evidence="1">Component of the ESCRT-0 complex which is the sorting receptor for ubiquitinated cargo proteins at the multivesicular body (MVB).</text>
</comment>
<dbReference type="SMART" id="SM00326">
    <property type="entry name" value="SH3"/>
    <property type="match status" value="1"/>
</dbReference>
<dbReference type="Pfam" id="PF00018">
    <property type="entry name" value="SH3_1"/>
    <property type="match status" value="1"/>
</dbReference>
<dbReference type="InterPro" id="IPR003903">
    <property type="entry name" value="UIM_dom"/>
</dbReference>
<dbReference type="Pfam" id="PF00790">
    <property type="entry name" value="VHS"/>
    <property type="match status" value="1"/>
</dbReference>
<evidence type="ECO:0000256" key="7">
    <source>
        <dbReference type="ARBA" id="ARBA00022448"/>
    </source>
</evidence>
<dbReference type="GO" id="GO:0043130">
    <property type="term" value="F:ubiquitin binding"/>
    <property type="evidence" value="ECO:0007669"/>
    <property type="project" value="InterPro"/>
</dbReference>
<dbReference type="PRINTS" id="PR00452">
    <property type="entry name" value="SH3DOMAIN"/>
</dbReference>
<protein>
    <recommendedName>
        <fullName evidence="4">Class E vacuolar protein-sorting machinery protein HSE1</fullName>
    </recommendedName>
    <alternativeName>
        <fullName evidence="5">Class E vacuolar protein-sorting machinery protein hse1</fullName>
    </alternativeName>
</protein>
<dbReference type="InterPro" id="IPR001452">
    <property type="entry name" value="SH3_domain"/>
</dbReference>
<dbReference type="PANTHER" id="PTHR45929:SF3">
    <property type="entry name" value="JAK PATHWAY SIGNAL TRANSDUCTION ADAPTOR MOLECULE"/>
    <property type="match status" value="1"/>
</dbReference>
<feature type="region of interest" description="Disordered" evidence="12">
    <location>
        <begin position="127"/>
        <end position="150"/>
    </location>
</feature>
<sequence>KATSEDLVTENWELNLNICDKIGQSEANARDCLAAINKRMLHRNANVVLYTLSLAESLAKNCGKTAQREISSRVFTSTLVRVLNDKSVHEVVKKRILELIQQWAFNFRVDPDLGLMEETYHELQSQNFVFPSPQKPQKVPKQSDLDRQKEEDELQLALALSLSENQNQRRATAASGSATASASAPAAAASSSSAQTQPGMGQDGSGSARVKALFDFAATESGELGFYKGDIIEVLDQKYKDWWKGRLREQTGIFPANYVQIIREPSAAELAKEYELESRVLNSTHQVDSLIRMLDSIDPRTDNMSENEELQLLYHNVLTLRPAIVQLIEKYTQKKDDLLALNDKYNQTIQSYDQITKDSLAQYNHGGK</sequence>
<evidence type="ECO:0000256" key="4">
    <source>
        <dbReference type="ARBA" id="ARBA00017923"/>
    </source>
</evidence>
<evidence type="ECO:0000256" key="10">
    <source>
        <dbReference type="ARBA" id="ARBA00023136"/>
    </source>
</evidence>
<feature type="non-terminal residue" evidence="15">
    <location>
        <position position="1"/>
    </location>
</feature>
<dbReference type="GO" id="GO:0043328">
    <property type="term" value="P:protein transport to vacuole involved in ubiquitin-dependent protein catabolic process via the multivesicular body sorting pathway"/>
    <property type="evidence" value="ECO:0007669"/>
    <property type="project" value="TreeGrafter"/>
</dbReference>
<evidence type="ECO:0000256" key="11">
    <source>
        <dbReference type="PROSITE-ProRule" id="PRU00192"/>
    </source>
</evidence>
<dbReference type="PROSITE" id="PS50002">
    <property type="entry name" value="SH3"/>
    <property type="match status" value="1"/>
</dbReference>